<dbReference type="RefSeq" id="XP_072598747.1">
    <property type="nucleotide sequence ID" value="XM_072742646.1"/>
</dbReference>
<dbReference type="InterPro" id="IPR026161">
    <property type="entry name" value="FAM178"/>
</dbReference>
<dbReference type="PANTHER" id="PTHR16046:SF11">
    <property type="entry name" value="PROTEIN FAM178B"/>
    <property type="match status" value="1"/>
</dbReference>
<feature type="region of interest" description="Disordered" evidence="1">
    <location>
        <begin position="28"/>
        <end position="48"/>
    </location>
</feature>
<dbReference type="GeneID" id="112915187"/>
<name>A0ABM4Z884_VULVU</name>
<evidence type="ECO:0000313" key="2">
    <source>
        <dbReference type="Proteomes" id="UP001652641"/>
    </source>
</evidence>
<proteinExistence type="predicted"/>
<dbReference type="PANTHER" id="PTHR16046">
    <property type="entry name" value="SMC5-SMC6 COMPLEX LOCALIZATION FACTOR 2"/>
    <property type="match status" value="1"/>
</dbReference>
<reference evidence="3" key="1">
    <citation type="submission" date="2025-08" db="UniProtKB">
        <authorList>
            <consortium name="RefSeq"/>
        </authorList>
    </citation>
    <scope>IDENTIFICATION</scope>
    <source>
        <tissue evidence="3">Cell line</tissue>
    </source>
</reference>
<feature type="compositionally biased region" description="Polar residues" evidence="1">
    <location>
        <begin position="34"/>
        <end position="48"/>
    </location>
</feature>
<gene>
    <name evidence="3" type="primary">FAM178B</name>
</gene>
<accession>A0ABM4Z884</accession>
<dbReference type="Proteomes" id="UP001652641">
    <property type="component" value="Chromosome 16"/>
</dbReference>
<organism evidence="2 3">
    <name type="scientific">Vulpes vulpes</name>
    <name type="common">Red fox</name>
    <dbReference type="NCBI Taxonomy" id="9627"/>
    <lineage>
        <taxon>Eukaryota</taxon>
        <taxon>Metazoa</taxon>
        <taxon>Chordata</taxon>
        <taxon>Craniata</taxon>
        <taxon>Vertebrata</taxon>
        <taxon>Euteleostomi</taxon>
        <taxon>Mammalia</taxon>
        <taxon>Eutheria</taxon>
        <taxon>Laurasiatheria</taxon>
        <taxon>Carnivora</taxon>
        <taxon>Caniformia</taxon>
        <taxon>Canidae</taxon>
        <taxon>Vulpes</taxon>
    </lineage>
</organism>
<keyword evidence="2" id="KW-1185">Reference proteome</keyword>
<protein>
    <submittedName>
        <fullName evidence="3">Protein FAM178B isoform X3</fullName>
    </submittedName>
</protein>
<evidence type="ECO:0000256" key="1">
    <source>
        <dbReference type="SAM" id="MobiDB-lite"/>
    </source>
</evidence>
<sequence length="233" mass="26917">MKPDKEERECWEMGTFVHRSEEVRQVSRGRAFHTGNSKGQRPWGRQSSLRLEEKQKPLQLEQRTKDGVVEVEVRQLSSLSQLLTLMKPSSLRQYLGSETLPPCWEQQPKASAELDHKVCYLCYSLLTLAGVVVSCQDITPDQWGDLQLLCLQLDRHVSTHIRESPQAMHWTRLKDLAAQTYIRWQELLAHCQPQAQYFNPWKDNSLRLLALAGSEQGSRNRRKQRTEARGGPV</sequence>
<evidence type="ECO:0000313" key="3">
    <source>
        <dbReference type="RefSeq" id="XP_072598747.1"/>
    </source>
</evidence>